<feature type="compositionally biased region" description="Basic and acidic residues" evidence="1">
    <location>
        <begin position="655"/>
        <end position="682"/>
    </location>
</feature>
<reference evidence="2 3" key="1">
    <citation type="submission" date="2022-05" db="EMBL/GenBank/DDBJ databases">
        <authorList>
            <consortium name="Genoscope - CEA"/>
            <person name="William W."/>
        </authorList>
    </citation>
    <scope>NUCLEOTIDE SEQUENCE [LARGE SCALE GENOMIC DNA]</scope>
</reference>
<feature type="compositionally biased region" description="Polar residues" evidence="1">
    <location>
        <begin position="747"/>
        <end position="766"/>
    </location>
</feature>
<feature type="region of interest" description="Disordered" evidence="1">
    <location>
        <begin position="741"/>
        <end position="789"/>
    </location>
</feature>
<evidence type="ECO:0000313" key="2">
    <source>
        <dbReference type="EMBL" id="CAH3171665.1"/>
    </source>
</evidence>
<protein>
    <submittedName>
        <fullName evidence="2">Uncharacterized protein</fullName>
    </submittedName>
</protein>
<accession>A0ABN8R2S5</accession>
<feature type="region of interest" description="Disordered" evidence="1">
    <location>
        <begin position="639"/>
        <end position="682"/>
    </location>
</feature>
<comment type="caution">
    <text evidence="2">The sequence shown here is derived from an EMBL/GenBank/DDBJ whole genome shotgun (WGS) entry which is preliminary data.</text>
</comment>
<dbReference type="PANTHER" id="PTHR33487:SF1">
    <property type="entry name" value="CILIA- AND FLAGELLA-ASSOCIATED PROTEIN 54"/>
    <property type="match status" value="1"/>
</dbReference>
<evidence type="ECO:0000256" key="1">
    <source>
        <dbReference type="SAM" id="MobiDB-lite"/>
    </source>
</evidence>
<dbReference type="Proteomes" id="UP001159405">
    <property type="component" value="Unassembled WGS sequence"/>
</dbReference>
<proteinExistence type="predicted"/>
<organism evidence="2 3">
    <name type="scientific">Porites lobata</name>
    <dbReference type="NCBI Taxonomy" id="104759"/>
    <lineage>
        <taxon>Eukaryota</taxon>
        <taxon>Metazoa</taxon>
        <taxon>Cnidaria</taxon>
        <taxon>Anthozoa</taxon>
        <taxon>Hexacorallia</taxon>
        <taxon>Scleractinia</taxon>
        <taxon>Fungiina</taxon>
        <taxon>Poritidae</taxon>
        <taxon>Porites</taxon>
    </lineage>
</organism>
<gene>
    <name evidence="2" type="ORF">PLOB_00012087</name>
</gene>
<name>A0ABN8R2S5_9CNID</name>
<dbReference type="EMBL" id="CALNXK010000166">
    <property type="protein sequence ID" value="CAH3171665.1"/>
    <property type="molecule type" value="Genomic_DNA"/>
</dbReference>
<feature type="region of interest" description="Disordered" evidence="1">
    <location>
        <begin position="181"/>
        <end position="203"/>
    </location>
</feature>
<feature type="compositionally biased region" description="Polar residues" evidence="1">
    <location>
        <begin position="181"/>
        <end position="197"/>
    </location>
</feature>
<evidence type="ECO:0000313" key="3">
    <source>
        <dbReference type="Proteomes" id="UP001159405"/>
    </source>
</evidence>
<sequence length="870" mass="95951">MLFSGFLRRYIHTSNLGLRLECCLLSATFFKALFCSSLPHPTADKDYALYEVTGCEVAELVPGIDLLSEAFRSNGRTILAALRWVTEELARARYLVTKSPPVFNNGESLLHPGNLAVLNNLMDRRLQPSLAVLYGSYLTGQLTVAHAHLMIAIADTIYAIPVGCLQDLTRYLEAKEEEQTMQELQTIPPLSQSQMGKKNSKKKISGELQRKKQLIDASTATPQLTKGFLLASAELILTNLCESLTDAQDQGSLEDEPLSLSSVDLEQVCLSRLELAQIASQRHHAVTSGNIVYACMRALEDAAILNELDLEKRAQSLMSNQVRSAPSYVSGWGGNHYFQNQARCRLDARLWLTCRLALARGLAEEDSGMGKLGGSVRSVTSSIGSCLHHCQQGLDEAEAFGDVELMAEFSLLSVVQNLQQGKMGPNLLETLENIISRLEQSPSLSFSVKLLLVLAIIQYADIRPSSHMTSGISYLNNTLSAYKQAMAYLLDQLTQLGSDVNLIESSPVMPLHNIYFTQHLLLTDIKLRLGRALAKQLPPTDVTATELQAAVRELSLGLELARAAACRRKPIEAQLLFTLGQIQRKMLQAGQQSPSKVVDFLVQAVQCTCISDHDLGLMKQAYLEMALVLISNANKFRPPKTPEVPSHPINPWQRTELKMSKKGSGMEKDRKDKESREKNKELDKELRTAWAAIRAAGIALNLISNPVYSTVKAGLCHVTEPPAQTFHEKLMATLEIAENDLAPNPQPSQTAVGTTEQNTRETSQLTVPGAPEQKSSTTTGATPRKKKSIGIRALSAKQRKDDNIRALLKEHLGEIRTLLYLEKSVPLEEVPFEVTLQNVACLEALFDPSRGHIGQTTEAFYSWLSSLMKN</sequence>
<dbReference type="PANTHER" id="PTHR33487">
    <property type="entry name" value="CILIA- AND FLAGELLA-ASSOCIATED PROTEIN 54"/>
    <property type="match status" value="1"/>
</dbReference>
<keyword evidence="3" id="KW-1185">Reference proteome</keyword>